<protein>
    <submittedName>
        <fullName evidence="2">Uncharacterized protein</fullName>
    </submittedName>
</protein>
<keyword evidence="1" id="KW-1133">Transmembrane helix</keyword>
<proteinExistence type="predicted"/>
<reference evidence="2" key="1">
    <citation type="submission" date="2021-02" db="EMBL/GenBank/DDBJ databases">
        <authorList>
            <person name="Dougan E. K."/>
            <person name="Rhodes N."/>
            <person name="Thang M."/>
            <person name="Chan C."/>
        </authorList>
    </citation>
    <scope>NUCLEOTIDE SEQUENCE</scope>
</reference>
<dbReference type="AlphaFoldDB" id="A0A813LKD8"/>
<gene>
    <name evidence="2" type="ORF">PGLA2088_LOCUS44549</name>
</gene>
<evidence type="ECO:0000313" key="3">
    <source>
        <dbReference type="Proteomes" id="UP000626109"/>
    </source>
</evidence>
<organism evidence="2 3">
    <name type="scientific">Polarella glacialis</name>
    <name type="common">Dinoflagellate</name>
    <dbReference type="NCBI Taxonomy" id="89957"/>
    <lineage>
        <taxon>Eukaryota</taxon>
        <taxon>Sar</taxon>
        <taxon>Alveolata</taxon>
        <taxon>Dinophyceae</taxon>
        <taxon>Suessiales</taxon>
        <taxon>Suessiaceae</taxon>
        <taxon>Polarella</taxon>
    </lineage>
</organism>
<feature type="transmembrane region" description="Helical" evidence="1">
    <location>
        <begin position="105"/>
        <end position="128"/>
    </location>
</feature>
<keyword evidence="1" id="KW-0812">Transmembrane</keyword>
<comment type="caution">
    <text evidence="2">The sequence shown here is derived from an EMBL/GenBank/DDBJ whole genome shotgun (WGS) entry which is preliminary data.</text>
</comment>
<keyword evidence="1" id="KW-0472">Membrane</keyword>
<dbReference type="EMBL" id="CAJNNW010035251">
    <property type="protein sequence ID" value="CAE8726621.1"/>
    <property type="molecule type" value="Genomic_DNA"/>
</dbReference>
<feature type="transmembrane region" description="Helical" evidence="1">
    <location>
        <begin position="77"/>
        <end position="98"/>
    </location>
</feature>
<dbReference type="Proteomes" id="UP000626109">
    <property type="component" value="Unassembled WGS sequence"/>
</dbReference>
<accession>A0A813LKD8</accession>
<name>A0A813LKD8_POLGL</name>
<evidence type="ECO:0000313" key="2">
    <source>
        <dbReference type="EMBL" id="CAE8726621.1"/>
    </source>
</evidence>
<sequence>MPLSDYSKTKSTLWVESEPNADDFHPLDINIGEIAMFHGTLVRHYAPGNPSEFLRASMDFRIGVDTFFDPQWRLEGLLVAVSVICYLFLACCSSCYFVRRLEGLLVLQLVVFQLFIIVYGVLLLLVLWGLESLFAAVSVFFKYFIVACFLFVLLLKVFGFSILF</sequence>
<feature type="transmembrane region" description="Helical" evidence="1">
    <location>
        <begin position="140"/>
        <end position="163"/>
    </location>
</feature>
<evidence type="ECO:0000256" key="1">
    <source>
        <dbReference type="SAM" id="Phobius"/>
    </source>
</evidence>